<dbReference type="Gene3D" id="2.130.10.10">
    <property type="entry name" value="YVTN repeat-like/Quinoprotein amine dehydrogenase"/>
    <property type="match status" value="3"/>
</dbReference>
<reference evidence="7" key="1">
    <citation type="submission" date="2019-08" db="EMBL/GenBank/DDBJ databases">
        <title>The genome of the North American firefly Photinus pyralis.</title>
        <authorList>
            <consortium name="Photinus pyralis genome working group"/>
            <person name="Fallon T.R."/>
            <person name="Sander Lower S.E."/>
            <person name="Weng J.-K."/>
        </authorList>
    </citation>
    <scope>NUCLEOTIDE SEQUENCE</scope>
    <source>
        <strain evidence="7">TRF0915ILg1</strain>
        <tissue evidence="7">Whole body</tissue>
    </source>
</reference>
<dbReference type="PROSITE" id="PS00678">
    <property type="entry name" value="WD_REPEATS_1"/>
    <property type="match status" value="1"/>
</dbReference>
<accession>A0A8K0DHJ9</accession>
<dbReference type="Proteomes" id="UP000801492">
    <property type="component" value="Unassembled WGS sequence"/>
</dbReference>
<evidence type="ECO:0008006" key="9">
    <source>
        <dbReference type="Google" id="ProtNLM"/>
    </source>
</evidence>
<dbReference type="PROSITE" id="PS50082">
    <property type="entry name" value="WD_REPEATS_2"/>
    <property type="match status" value="1"/>
</dbReference>
<gene>
    <name evidence="7" type="ORF">ILUMI_02814</name>
</gene>
<dbReference type="GO" id="GO:0003730">
    <property type="term" value="F:mRNA 3'-UTR binding"/>
    <property type="evidence" value="ECO:0007669"/>
    <property type="project" value="TreeGrafter"/>
</dbReference>
<dbReference type="InterPro" id="IPR001680">
    <property type="entry name" value="WD40_rpt"/>
</dbReference>
<keyword evidence="2" id="KW-0677">Repeat</keyword>
<dbReference type="OrthoDB" id="7326421at2759"/>
<dbReference type="PANTHER" id="PTHR46362">
    <property type="entry name" value="GEM-ASSOCIATED PROTEIN 5"/>
    <property type="match status" value="1"/>
</dbReference>
<dbReference type="GO" id="GO:0000387">
    <property type="term" value="P:spliceosomal snRNP assembly"/>
    <property type="evidence" value="ECO:0007669"/>
    <property type="project" value="TreeGrafter"/>
</dbReference>
<feature type="compositionally biased region" description="Basic and acidic residues" evidence="4">
    <location>
        <begin position="357"/>
        <end position="387"/>
    </location>
</feature>
<dbReference type="InterPro" id="IPR056424">
    <property type="entry name" value="Beta-prop_GEMI5_2nd"/>
</dbReference>
<organism evidence="7 8">
    <name type="scientific">Ignelater luminosus</name>
    <name type="common">Cucubano</name>
    <name type="synonym">Pyrophorus luminosus</name>
    <dbReference type="NCBI Taxonomy" id="2038154"/>
    <lineage>
        <taxon>Eukaryota</taxon>
        <taxon>Metazoa</taxon>
        <taxon>Ecdysozoa</taxon>
        <taxon>Arthropoda</taxon>
        <taxon>Hexapoda</taxon>
        <taxon>Insecta</taxon>
        <taxon>Pterygota</taxon>
        <taxon>Neoptera</taxon>
        <taxon>Endopterygota</taxon>
        <taxon>Coleoptera</taxon>
        <taxon>Polyphaga</taxon>
        <taxon>Elateriformia</taxon>
        <taxon>Elateroidea</taxon>
        <taxon>Elateridae</taxon>
        <taxon>Agrypninae</taxon>
        <taxon>Pyrophorini</taxon>
        <taxon>Ignelater</taxon>
    </lineage>
</organism>
<evidence type="ECO:0000313" key="7">
    <source>
        <dbReference type="EMBL" id="KAF2903378.1"/>
    </source>
</evidence>
<proteinExistence type="predicted"/>
<feature type="region of interest" description="Disordered" evidence="4">
    <location>
        <begin position="494"/>
        <end position="548"/>
    </location>
</feature>
<feature type="region of interest" description="Disordered" evidence="4">
    <location>
        <begin position="301"/>
        <end position="467"/>
    </location>
</feature>
<feature type="compositionally biased region" description="Acidic residues" evidence="4">
    <location>
        <begin position="1401"/>
        <end position="1418"/>
    </location>
</feature>
<dbReference type="SUPFAM" id="SSF50978">
    <property type="entry name" value="WD40 repeat-like"/>
    <property type="match status" value="3"/>
</dbReference>
<sequence>MNKLIVPPPPNWFEANILSCAPDNTVIYGSRNDVVIIYPKPEDEPADIKVINRCHQDKVTTTAIGPNWDNPDKLALSLGADKVISLLDIANGELKRNHSGHRTRSEKVAGATFAGYDKIVSVSEDGFIIIWKWVTNELKALKDLLGPKTKVTCLSACPHAPYMIAFGLKKGGIILADLRKSGRVLHKMRGHDSGVLSLTWCPVPYNVLPEKIPKQTRDAARETIELKMRSDLVELRRHIATSRPTDDCSSVSLEVNVGRESVEEAMNRLAEVEDNSITSELYAELHAGSGIMEGATNNVAEADGNSAPIESNIEEDTIEGVTSSTSPKIDVESKSVKEAISSNTAKDDSKCASPESNTDKDSMESPESNTDKDSTKSSESNADKESIKSAASSTAEDNGETGVQKETENIEINNTAEQGSSSASPEAVGNKETDSKPEVENANSTVQNNTNVKEIKASECGGSGTTSFLPELEHLITSNNGGSSSAALKKLDESHGELRMKEDSEEKALSENTELDDFVMIQTKDDHSNKTQSSPSRDNLGTSLANGLGDEVKKEPKKEYLLASCARSGKSIMIWRALTDGIKHVELNLPNRMGFRNKNRSQFSDDKLWITLCWVAPKILLSSSSKGELLYWNFYQPSVKGSFKWRLIHNDHYKCLFSIAAPIKIYETIEDGDNVCDSTLNAWTVGRDRLILNTSLSNERKTLALYPTIAASASCFASSPTYPNRIAVGGGEGVLRIWDLSRPHTQYINMTQMCDRKFQKITSLTWHPTKDTLLAFGTYDGRVGLIDPCGKKTPIYLVQFSNSSIHRLEWGPFNGDRQNFMLYTATNGKLIGYDTEKLLDAPTVFDLIDDVSHMSWKPDYSVCAVATKAGHVYLYTTELKLITTFYIQHKAVHYMAWHPQATVEDEDTSPYANWLAVGTNDVTVYDCTLTDDCAKEPQEISDRVVAVFKGHSKIVESLSWSTFEGGKLASAGCDGIAMVWDVRRKILLHTCGPFIEDSLLTVLWSPLDSNYIITGSKNSIIHIWKLSEHPPVEKIAIKKIHRKPLPIAFEGSEHSNVPSTSSAVDDDNYIEKIEKPKKSHRKYVLSGLIDAQNHNLKQMLFDDCKRLFTLHYGDGIIEDAEETNNGISRENLHIDVIKIFGNEQDLEELFDLELRYHSRNSRKEVIDGNTHISLWRGDVGNGIKHAIKTKTLTEWSVSMAPTVSHELYLEACEAYAKQLSEDANSNSYKVASYYLACHKIEQAINTLCASKNYLEAYVLAKCRLVSTDVLISDVLLRWAEYSVSTGSYEIAAQCYIVLHRLEDAVKILSRRTDPTTLKFCAKIAKHYNYRDMYNALSFRLSVLHIEGPKELEVLEEPLLTRIELEIQQNLNKNGNVDENGVEDNTHASSKLLNNTKCVQENDSEDENDNEDVIIDVEN</sequence>
<dbReference type="InterPro" id="IPR052640">
    <property type="entry name" value="Gemin-5"/>
</dbReference>
<name>A0A8K0DHJ9_IGNLU</name>
<comment type="caution">
    <text evidence="7">The sequence shown here is derived from an EMBL/GenBank/DDBJ whole genome shotgun (WGS) entry which is preliminary data.</text>
</comment>
<feature type="compositionally biased region" description="Polar residues" evidence="4">
    <location>
        <begin position="441"/>
        <end position="452"/>
    </location>
</feature>
<dbReference type="GO" id="GO:0005634">
    <property type="term" value="C:nucleus"/>
    <property type="evidence" value="ECO:0007669"/>
    <property type="project" value="TreeGrafter"/>
</dbReference>
<dbReference type="EMBL" id="VTPC01001043">
    <property type="protein sequence ID" value="KAF2903378.1"/>
    <property type="molecule type" value="Genomic_DNA"/>
</dbReference>
<evidence type="ECO:0000256" key="3">
    <source>
        <dbReference type="PROSITE-ProRule" id="PRU00221"/>
    </source>
</evidence>
<feature type="compositionally biased region" description="Basic and acidic residues" evidence="4">
    <location>
        <begin position="494"/>
        <end position="509"/>
    </location>
</feature>
<evidence type="ECO:0000259" key="6">
    <source>
        <dbReference type="Pfam" id="PF23775"/>
    </source>
</evidence>
<dbReference type="PANTHER" id="PTHR46362:SF1">
    <property type="entry name" value="GEM-ASSOCIATED PROTEIN 5"/>
    <property type="match status" value="1"/>
</dbReference>
<feature type="compositionally biased region" description="Polar residues" evidence="4">
    <location>
        <begin position="530"/>
        <end position="545"/>
    </location>
</feature>
<feature type="domain" description="Gem-associated protein 5 TPR" evidence="5">
    <location>
        <begin position="1138"/>
        <end position="1340"/>
    </location>
</feature>
<keyword evidence="8" id="KW-1185">Reference proteome</keyword>
<evidence type="ECO:0000256" key="1">
    <source>
        <dbReference type="ARBA" id="ARBA00022574"/>
    </source>
</evidence>
<evidence type="ECO:0000256" key="2">
    <source>
        <dbReference type="ARBA" id="ARBA00022737"/>
    </source>
</evidence>
<dbReference type="PROSITE" id="PS50294">
    <property type="entry name" value="WD_REPEATS_REGION"/>
    <property type="match status" value="1"/>
</dbReference>
<keyword evidence="1 3" id="KW-0853">WD repeat</keyword>
<evidence type="ECO:0000256" key="4">
    <source>
        <dbReference type="SAM" id="MobiDB-lite"/>
    </source>
</evidence>
<evidence type="ECO:0000259" key="5">
    <source>
        <dbReference type="Pfam" id="PF23774"/>
    </source>
</evidence>
<dbReference type="InterPro" id="IPR015943">
    <property type="entry name" value="WD40/YVTN_repeat-like_dom_sf"/>
</dbReference>
<feature type="compositionally biased region" description="Basic and acidic residues" evidence="4">
    <location>
        <begin position="429"/>
        <end position="439"/>
    </location>
</feature>
<feature type="region of interest" description="Disordered" evidence="4">
    <location>
        <begin position="1373"/>
        <end position="1418"/>
    </location>
</feature>
<dbReference type="SMART" id="SM00320">
    <property type="entry name" value="WD40"/>
    <property type="match status" value="10"/>
</dbReference>
<evidence type="ECO:0000313" key="8">
    <source>
        <dbReference type="Proteomes" id="UP000801492"/>
    </source>
</evidence>
<dbReference type="Pfam" id="PF23774">
    <property type="entry name" value="TPR_GEMI5"/>
    <property type="match status" value="1"/>
</dbReference>
<dbReference type="InterPro" id="IPR019775">
    <property type="entry name" value="WD40_repeat_CS"/>
</dbReference>
<dbReference type="InterPro" id="IPR036322">
    <property type="entry name" value="WD40_repeat_dom_sf"/>
</dbReference>
<feature type="repeat" description="WD" evidence="3">
    <location>
        <begin position="948"/>
        <end position="990"/>
    </location>
</feature>
<dbReference type="GO" id="GO:0032797">
    <property type="term" value="C:SMN complex"/>
    <property type="evidence" value="ECO:0007669"/>
    <property type="project" value="TreeGrafter"/>
</dbReference>
<dbReference type="Pfam" id="PF23775">
    <property type="entry name" value="Beta-prop_RIG_2nd"/>
    <property type="match status" value="1"/>
</dbReference>
<feature type="domain" description="Gem-associated protein 5 second beta-propeller" evidence="6">
    <location>
        <begin position="720"/>
        <end position="1017"/>
    </location>
</feature>
<feature type="compositionally biased region" description="Polar residues" evidence="4">
    <location>
        <begin position="1386"/>
        <end position="1398"/>
    </location>
</feature>
<protein>
    <recommendedName>
        <fullName evidence="9">Gem-associated protein 5</fullName>
    </recommendedName>
</protein>
<dbReference type="InterPro" id="IPR056421">
    <property type="entry name" value="TPR_GEMI5"/>
</dbReference>